<gene>
    <name evidence="2" type="ORF">SAMN05660748_1059</name>
</gene>
<protein>
    <submittedName>
        <fullName evidence="2">Uncharacterized protein</fullName>
    </submittedName>
</protein>
<accession>A0A285V182</accession>
<proteinExistence type="predicted"/>
<sequence length="408" mass="44076">MTDQKWRALVPGPAMGSGAFLDAAAGHLLQLYLQRNGWTADPPGPAGALWRHGRGAAIAVPHDLTPTAMEWRGVLERLARFEQRPSHEIATSVEFHLTDVTHLRAANDIVIRGSIPLEAGVSLVSSAWSMLRASATTAVRPRGHIAGSFSRQADEIVEQARLGHTQEGSYVIPVLMPLTPPEAEAAERPAVPGLELQRLVHEPPERRVMRTFAQALAAVDRVIVAPERTPSGGDLQAAVVAGASREMVMALHRVLTDEAVAEFEAAFSWAGGVMAPAGIPSSVRLPAAAAPRLEKAAQQLKASSYSPDEIVTGPIVEVRHEPDNPFGEISVQTVRRGRQTEVRVRLRAGQLLETFDWARDGRSVVCEGRVRRIPGRPLMIDEPRRVQPLDETYLPTAAPPPTASDTDG</sequence>
<feature type="region of interest" description="Disordered" evidence="1">
    <location>
        <begin position="388"/>
        <end position="408"/>
    </location>
</feature>
<evidence type="ECO:0000256" key="1">
    <source>
        <dbReference type="SAM" id="MobiDB-lite"/>
    </source>
</evidence>
<keyword evidence="3" id="KW-1185">Reference proteome</keyword>
<evidence type="ECO:0000313" key="2">
    <source>
        <dbReference type="EMBL" id="SOC47822.1"/>
    </source>
</evidence>
<dbReference type="Proteomes" id="UP000219435">
    <property type="component" value="Unassembled WGS sequence"/>
</dbReference>
<dbReference type="EMBL" id="OBQI01000001">
    <property type="protein sequence ID" value="SOC47822.1"/>
    <property type="molecule type" value="Genomic_DNA"/>
</dbReference>
<evidence type="ECO:0000313" key="3">
    <source>
        <dbReference type="Proteomes" id="UP000219435"/>
    </source>
</evidence>
<organism evidence="2 3">
    <name type="scientific">Blastococcus aggregatus</name>
    <dbReference type="NCBI Taxonomy" id="38502"/>
    <lineage>
        <taxon>Bacteria</taxon>
        <taxon>Bacillati</taxon>
        <taxon>Actinomycetota</taxon>
        <taxon>Actinomycetes</taxon>
        <taxon>Geodermatophilales</taxon>
        <taxon>Geodermatophilaceae</taxon>
        <taxon>Blastococcus</taxon>
    </lineage>
</organism>
<dbReference type="AlphaFoldDB" id="A0A285V182"/>
<name>A0A285V182_9ACTN</name>
<reference evidence="3" key="1">
    <citation type="submission" date="2017-08" db="EMBL/GenBank/DDBJ databases">
        <authorList>
            <person name="Varghese N."/>
            <person name="Submissions S."/>
        </authorList>
    </citation>
    <scope>NUCLEOTIDE SEQUENCE [LARGE SCALE GENOMIC DNA]</scope>
    <source>
        <strain evidence="3">DSM 4725</strain>
    </source>
</reference>